<sequence length="236" mass="26292">MTGFKPINNRRASEEVLEQLRKVIFNGRYKAGDKLPSERELIEQFQVSRTVIREAIKGLEASGLVRIKQGATGGAFVQTLNFGVISSACHDLFRLGQMSFDEIYDARILIEPQVARLAAQTATPELVRALQQAADGEDIIEYPETVHARQKVHVLLADHCPNRLLGAIAKSLLELIFSIATQFEPDTDKIHPAGLHQSIIDAIANGDADAAEREMRQHLDGFLGRLQKVERDYHQS</sequence>
<keyword evidence="3" id="KW-0804">Transcription</keyword>
<dbReference type="SMART" id="SM00345">
    <property type="entry name" value="HTH_GNTR"/>
    <property type="match status" value="1"/>
</dbReference>
<dbReference type="GO" id="GO:0003700">
    <property type="term" value="F:DNA-binding transcription factor activity"/>
    <property type="evidence" value="ECO:0007669"/>
    <property type="project" value="InterPro"/>
</dbReference>
<accession>A0A6H1UF58</accession>
<dbReference type="Gene3D" id="1.20.120.530">
    <property type="entry name" value="GntR ligand-binding domain-like"/>
    <property type="match status" value="1"/>
</dbReference>
<dbReference type="SUPFAM" id="SSF46785">
    <property type="entry name" value="Winged helix' DNA-binding domain"/>
    <property type="match status" value="1"/>
</dbReference>
<feature type="domain" description="HTH gntR-type" evidence="4">
    <location>
        <begin position="10"/>
        <end position="80"/>
    </location>
</feature>
<dbReference type="PROSITE" id="PS50949">
    <property type="entry name" value="HTH_GNTR"/>
    <property type="match status" value="1"/>
</dbReference>
<evidence type="ECO:0000259" key="4">
    <source>
        <dbReference type="PROSITE" id="PS50949"/>
    </source>
</evidence>
<protein>
    <submittedName>
        <fullName evidence="5">FadR family transcriptional regulator</fullName>
    </submittedName>
</protein>
<proteinExistence type="predicted"/>
<reference evidence="5 6" key="1">
    <citation type="submission" date="2020-04" db="EMBL/GenBank/DDBJ databases">
        <title>Ferrimonas sp. S7 isolated from sea water.</title>
        <authorList>
            <person name="Bae S.S."/>
            <person name="Baek K."/>
        </authorList>
    </citation>
    <scope>NUCLEOTIDE SEQUENCE [LARGE SCALE GENOMIC DNA]</scope>
    <source>
        <strain evidence="5 6">S7</strain>
    </source>
</reference>
<dbReference type="InterPro" id="IPR000524">
    <property type="entry name" value="Tscrpt_reg_HTH_GntR"/>
</dbReference>
<dbReference type="RefSeq" id="WP_168660530.1">
    <property type="nucleotide sequence ID" value="NZ_CP051180.1"/>
</dbReference>
<dbReference type="InterPro" id="IPR011711">
    <property type="entry name" value="GntR_C"/>
</dbReference>
<dbReference type="InterPro" id="IPR036388">
    <property type="entry name" value="WH-like_DNA-bd_sf"/>
</dbReference>
<name>A0A6H1UF58_9GAMM</name>
<evidence type="ECO:0000313" key="5">
    <source>
        <dbReference type="EMBL" id="QIZ77269.1"/>
    </source>
</evidence>
<dbReference type="CDD" id="cd07377">
    <property type="entry name" value="WHTH_GntR"/>
    <property type="match status" value="1"/>
</dbReference>
<dbReference type="InterPro" id="IPR008920">
    <property type="entry name" value="TF_FadR/GntR_C"/>
</dbReference>
<evidence type="ECO:0000256" key="1">
    <source>
        <dbReference type="ARBA" id="ARBA00023015"/>
    </source>
</evidence>
<keyword evidence="6" id="KW-1185">Reference proteome</keyword>
<dbReference type="PRINTS" id="PR00035">
    <property type="entry name" value="HTHGNTR"/>
</dbReference>
<dbReference type="AlphaFoldDB" id="A0A6H1UF58"/>
<dbReference type="GO" id="GO:0003677">
    <property type="term" value="F:DNA binding"/>
    <property type="evidence" value="ECO:0007669"/>
    <property type="project" value="UniProtKB-KW"/>
</dbReference>
<organism evidence="5 6">
    <name type="scientific">Ferrimonas lipolytica</name>
    <dbReference type="NCBI Taxonomy" id="2724191"/>
    <lineage>
        <taxon>Bacteria</taxon>
        <taxon>Pseudomonadati</taxon>
        <taxon>Pseudomonadota</taxon>
        <taxon>Gammaproteobacteria</taxon>
        <taxon>Alteromonadales</taxon>
        <taxon>Ferrimonadaceae</taxon>
        <taxon>Ferrimonas</taxon>
    </lineage>
</organism>
<dbReference type="KEGG" id="fes:HER31_10490"/>
<dbReference type="SUPFAM" id="SSF48008">
    <property type="entry name" value="GntR ligand-binding domain-like"/>
    <property type="match status" value="1"/>
</dbReference>
<dbReference type="Gene3D" id="1.10.10.10">
    <property type="entry name" value="Winged helix-like DNA-binding domain superfamily/Winged helix DNA-binding domain"/>
    <property type="match status" value="1"/>
</dbReference>
<dbReference type="Pfam" id="PF07729">
    <property type="entry name" value="FCD"/>
    <property type="match status" value="1"/>
</dbReference>
<keyword evidence="2" id="KW-0238">DNA-binding</keyword>
<dbReference type="SMART" id="SM00895">
    <property type="entry name" value="FCD"/>
    <property type="match status" value="1"/>
</dbReference>
<dbReference type="PANTHER" id="PTHR43537:SF5">
    <property type="entry name" value="UXU OPERON TRANSCRIPTIONAL REGULATOR"/>
    <property type="match status" value="1"/>
</dbReference>
<dbReference type="Pfam" id="PF00392">
    <property type="entry name" value="GntR"/>
    <property type="match status" value="1"/>
</dbReference>
<gene>
    <name evidence="5" type="ORF">HER31_10490</name>
</gene>
<dbReference type="InterPro" id="IPR036390">
    <property type="entry name" value="WH_DNA-bd_sf"/>
</dbReference>
<keyword evidence="1" id="KW-0805">Transcription regulation</keyword>
<dbReference type="EMBL" id="CP051180">
    <property type="protein sequence ID" value="QIZ77269.1"/>
    <property type="molecule type" value="Genomic_DNA"/>
</dbReference>
<evidence type="ECO:0000313" key="6">
    <source>
        <dbReference type="Proteomes" id="UP000501602"/>
    </source>
</evidence>
<dbReference type="PANTHER" id="PTHR43537">
    <property type="entry name" value="TRANSCRIPTIONAL REGULATOR, GNTR FAMILY"/>
    <property type="match status" value="1"/>
</dbReference>
<dbReference type="Proteomes" id="UP000501602">
    <property type="component" value="Chromosome"/>
</dbReference>
<evidence type="ECO:0000256" key="3">
    <source>
        <dbReference type="ARBA" id="ARBA00023163"/>
    </source>
</evidence>
<evidence type="ECO:0000256" key="2">
    <source>
        <dbReference type="ARBA" id="ARBA00023125"/>
    </source>
</evidence>